<protein>
    <recommendedName>
        <fullName evidence="17">cholesterol 7-desaturase</fullName>
        <ecNumber evidence="17">1.14.19.21</ecNumber>
    </recommendedName>
    <alternativeName>
        <fullName evidence="18">Rieske-type oxygenase</fullName>
    </alternativeName>
</protein>
<comment type="pathway">
    <text evidence="3">Hormone biosynthesis.</text>
</comment>
<dbReference type="PROSITE" id="PS51296">
    <property type="entry name" value="RIESKE"/>
    <property type="match status" value="1"/>
</dbReference>
<dbReference type="GO" id="GO:0005737">
    <property type="term" value="C:cytoplasm"/>
    <property type="evidence" value="ECO:0007669"/>
    <property type="project" value="TreeGrafter"/>
</dbReference>
<keyword evidence="14" id="KW-0753">Steroid metabolism</keyword>
<comment type="catalytic activity">
    <reaction evidence="21">
        <text>cholesterol + NADPH + O2 + H(+) = 7-dehydrocholesterol + NADP(+) + 2 H2O</text>
        <dbReference type="Rhea" id="RHEA:45024"/>
        <dbReference type="ChEBI" id="CHEBI:15377"/>
        <dbReference type="ChEBI" id="CHEBI:15378"/>
        <dbReference type="ChEBI" id="CHEBI:15379"/>
        <dbReference type="ChEBI" id="CHEBI:16113"/>
        <dbReference type="ChEBI" id="CHEBI:17759"/>
        <dbReference type="ChEBI" id="CHEBI:57783"/>
        <dbReference type="ChEBI" id="CHEBI:58349"/>
        <dbReference type="EC" id="1.14.19.21"/>
    </reaction>
    <physiologicalReaction direction="left-to-right" evidence="21">
        <dbReference type="Rhea" id="RHEA:45025"/>
    </physiologicalReaction>
</comment>
<comment type="similarity">
    <text evidence="16">Belongs to the cholesterol 7-desaturase family.</text>
</comment>
<evidence type="ECO:0000256" key="1">
    <source>
        <dbReference type="ARBA" id="ARBA00001962"/>
    </source>
</evidence>
<evidence type="ECO:0000256" key="20">
    <source>
        <dbReference type="ARBA" id="ARBA00047853"/>
    </source>
</evidence>
<dbReference type="Pfam" id="PF19298">
    <property type="entry name" value="KshA_C"/>
    <property type="match status" value="1"/>
</dbReference>
<dbReference type="EMBL" id="BMMH01000005">
    <property type="protein sequence ID" value="GGL13466.1"/>
    <property type="molecule type" value="Genomic_DNA"/>
</dbReference>
<evidence type="ECO:0000256" key="16">
    <source>
        <dbReference type="ARBA" id="ARBA00025729"/>
    </source>
</evidence>
<dbReference type="GO" id="GO:0046872">
    <property type="term" value="F:metal ion binding"/>
    <property type="evidence" value="ECO:0007669"/>
    <property type="project" value="UniProtKB-KW"/>
</dbReference>
<evidence type="ECO:0000313" key="23">
    <source>
        <dbReference type="EMBL" id="GGL13466.1"/>
    </source>
</evidence>
<evidence type="ECO:0000256" key="8">
    <source>
        <dbReference type="ARBA" id="ARBA00022989"/>
    </source>
</evidence>
<dbReference type="InterPro" id="IPR017941">
    <property type="entry name" value="Rieske_2Fe-2S"/>
</dbReference>
<evidence type="ECO:0000256" key="19">
    <source>
        <dbReference type="ARBA" id="ARBA00046982"/>
    </source>
</evidence>
<evidence type="ECO:0000256" key="13">
    <source>
        <dbReference type="ARBA" id="ARBA00023136"/>
    </source>
</evidence>
<dbReference type="GO" id="GO:0016042">
    <property type="term" value="P:lipid catabolic process"/>
    <property type="evidence" value="ECO:0007669"/>
    <property type="project" value="UniProtKB-KW"/>
</dbReference>
<evidence type="ECO:0000256" key="9">
    <source>
        <dbReference type="ARBA" id="ARBA00023002"/>
    </source>
</evidence>
<evidence type="ECO:0000256" key="18">
    <source>
        <dbReference type="ARBA" id="ARBA00030944"/>
    </source>
</evidence>
<comment type="pathway">
    <text evidence="15">Steroid hormone biosynthesis; dafachronic acid biosynthesis.</text>
</comment>
<dbReference type="PANTHER" id="PTHR21266:SF32">
    <property type="entry name" value="CHOLESTEROL 7-DESATURASE NVD"/>
    <property type="match status" value="1"/>
</dbReference>
<keyword evidence="11" id="KW-0411">Iron-sulfur</keyword>
<reference evidence="23" key="1">
    <citation type="journal article" date="2014" name="Int. J. Syst. Evol. Microbiol.">
        <title>Complete genome sequence of Corynebacterium casei LMG S-19264T (=DSM 44701T), isolated from a smear-ripened cheese.</title>
        <authorList>
            <consortium name="US DOE Joint Genome Institute (JGI-PGF)"/>
            <person name="Walter F."/>
            <person name="Albersmeier A."/>
            <person name="Kalinowski J."/>
            <person name="Ruckert C."/>
        </authorList>
    </citation>
    <scope>NUCLEOTIDE SEQUENCE</scope>
    <source>
        <strain evidence="23">CGMCC 4.3508</strain>
    </source>
</reference>
<dbReference type="Pfam" id="PF00355">
    <property type="entry name" value="Rieske"/>
    <property type="match status" value="1"/>
</dbReference>
<dbReference type="GO" id="GO:0016020">
    <property type="term" value="C:membrane"/>
    <property type="evidence" value="ECO:0007669"/>
    <property type="project" value="UniProtKB-SubCell"/>
</dbReference>
<evidence type="ECO:0000256" key="4">
    <source>
        <dbReference type="ARBA" id="ARBA00022692"/>
    </source>
</evidence>
<evidence type="ECO:0000256" key="10">
    <source>
        <dbReference type="ARBA" id="ARBA00023004"/>
    </source>
</evidence>
<evidence type="ECO:0000256" key="7">
    <source>
        <dbReference type="ARBA" id="ARBA00022963"/>
    </source>
</evidence>
<dbReference type="EC" id="1.14.19.21" evidence="17"/>
<dbReference type="InterPro" id="IPR050584">
    <property type="entry name" value="Cholesterol_7-desaturase"/>
</dbReference>
<keyword evidence="6" id="KW-0479">Metal-binding</keyword>
<comment type="cofactor">
    <cofactor evidence="1">
        <name>Fe cation</name>
        <dbReference type="ChEBI" id="CHEBI:24875"/>
    </cofactor>
</comment>
<comment type="subcellular location">
    <subcellularLocation>
        <location evidence="2">Membrane</location>
    </subcellularLocation>
</comment>
<reference evidence="23" key="2">
    <citation type="submission" date="2020-09" db="EMBL/GenBank/DDBJ databases">
        <authorList>
            <person name="Sun Q."/>
            <person name="Zhou Y."/>
        </authorList>
    </citation>
    <scope>NUCLEOTIDE SEQUENCE</scope>
    <source>
        <strain evidence="23">CGMCC 4.3508</strain>
    </source>
</reference>
<evidence type="ECO:0000256" key="17">
    <source>
        <dbReference type="ARBA" id="ARBA00026095"/>
    </source>
</evidence>
<keyword evidence="10" id="KW-0408">Iron</keyword>
<accession>A0A917VTT5</accession>
<keyword evidence="8" id="KW-1133">Transmembrane helix</keyword>
<evidence type="ECO:0000256" key="3">
    <source>
        <dbReference type="ARBA" id="ARBA00004972"/>
    </source>
</evidence>
<dbReference type="SUPFAM" id="SSF50022">
    <property type="entry name" value="ISP domain"/>
    <property type="match status" value="1"/>
</dbReference>
<keyword evidence="7" id="KW-0442">Lipid degradation</keyword>
<keyword evidence="13" id="KW-0472">Membrane</keyword>
<dbReference type="InterPro" id="IPR045605">
    <property type="entry name" value="KshA-like_C"/>
</dbReference>
<dbReference type="GO" id="GO:0051537">
    <property type="term" value="F:2 iron, 2 sulfur cluster binding"/>
    <property type="evidence" value="ECO:0007669"/>
    <property type="project" value="UniProtKB-KW"/>
</dbReference>
<evidence type="ECO:0000256" key="2">
    <source>
        <dbReference type="ARBA" id="ARBA00004370"/>
    </source>
</evidence>
<dbReference type="GO" id="GO:0170056">
    <property type="term" value="F:cholesterol 7-desaturase [NAD(P)H] activity"/>
    <property type="evidence" value="ECO:0007669"/>
    <property type="project" value="UniProtKB-EC"/>
</dbReference>
<organism evidence="23 24">
    <name type="scientific">Nocardia jinanensis</name>
    <dbReference type="NCBI Taxonomy" id="382504"/>
    <lineage>
        <taxon>Bacteria</taxon>
        <taxon>Bacillati</taxon>
        <taxon>Actinomycetota</taxon>
        <taxon>Actinomycetes</taxon>
        <taxon>Mycobacteriales</taxon>
        <taxon>Nocardiaceae</taxon>
        <taxon>Nocardia</taxon>
    </lineage>
</organism>
<dbReference type="GO" id="GO:0004497">
    <property type="term" value="F:monooxygenase activity"/>
    <property type="evidence" value="ECO:0007669"/>
    <property type="project" value="UniProtKB-ARBA"/>
</dbReference>
<evidence type="ECO:0000259" key="22">
    <source>
        <dbReference type="PROSITE" id="PS51296"/>
    </source>
</evidence>
<evidence type="ECO:0000256" key="14">
    <source>
        <dbReference type="ARBA" id="ARBA00023221"/>
    </source>
</evidence>
<comment type="catalytic activity">
    <reaction evidence="20">
        <text>cholesterol + NADH + O2 + H(+) = 7-dehydrocholesterol + NAD(+) + 2 H2O</text>
        <dbReference type="Rhea" id="RHEA:51644"/>
        <dbReference type="ChEBI" id="CHEBI:15377"/>
        <dbReference type="ChEBI" id="CHEBI:15378"/>
        <dbReference type="ChEBI" id="CHEBI:15379"/>
        <dbReference type="ChEBI" id="CHEBI:16113"/>
        <dbReference type="ChEBI" id="CHEBI:17759"/>
        <dbReference type="ChEBI" id="CHEBI:57540"/>
        <dbReference type="ChEBI" id="CHEBI:57945"/>
        <dbReference type="EC" id="1.14.19.21"/>
    </reaction>
    <physiologicalReaction direction="left-to-right" evidence="20">
        <dbReference type="Rhea" id="RHEA:51645"/>
    </physiologicalReaction>
</comment>
<keyword evidence="24" id="KW-1185">Reference proteome</keyword>
<dbReference type="Proteomes" id="UP000638263">
    <property type="component" value="Unassembled WGS sequence"/>
</dbReference>
<keyword evidence="9" id="KW-0560">Oxidoreductase</keyword>
<proteinExistence type="inferred from homology"/>
<evidence type="ECO:0000313" key="24">
    <source>
        <dbReference type="Proteomes" id="UP000638263"/>
    </source>
</evidence>
<dbReference type="Gene3D" id="2.102.10.10">
    <property type="entry name" value="Rieske [2Fe-2S] iron-sulphur domain"/>
    <property type="match status" value="1"/>
</dbReference>
<keyword evidence="4" id="KW-0812">Transmembrane</keyword>
<evidence type="ECO:0000256" key="11">
    <source>
        <dbReference type="ARBA" id="ARBA00023014"/>
    </source>
</evidence>
<sequence>MQSTLSVKPTGWFQIGWSAEFGPDAVVGKRYFGHDLVAYRGRDGEVHVLDAYCQHLGANLACGGKVVDEGLQCPYHGWVWNSAGRNVHIPYQPDRPNKVRRVRSWHAAERAGQVFLWHDVSGRPPLWELPDDPFEALGAHIEKESFHPPRSAHFPDLRIHPRIPPENAVDPHHFRFVHGTPMSPVVLEEHVDDWTWHSRVGFGRRWADGSRSDETLGTIVIHWSGIGVSWNGEHTRSGVRVVAICLTPVDDEHSEIFATYWLAEREDDSQPGVLARRYQEIENALPDDINIWNNQIYLDPPGLAASEAAGFRKLRQWVLTFFPDDETGTVPHAEKVPAAR</sequence>
<feature type="domain" description="Rieske" evidence="22">
    <location>
        <begin position="12"/>
        <end position="116"/>
    </location>
</feature>
<dbReference type="PANTHER" id="PTHR21266">
    <property type="entry name" value="IRON-SULFUR DOMAIN CONTAINING PROTEIN"/>
    <property type="match status" value="1"/>
</dbReference>
<comment type="subunit">
    <text evidence="19">Homotrimer. The two-component system 3-ketosteroid-9-alpha-monooxygenase is composed of an oxygenase component KshA and a reductase component KshB.</text>
</comment>
<dbReference type="Gene3D" id="3.90.380.10">
    <property type="entry name" value="Naphthalene 1,2-dioxygenase Alpha Subunit, Chain A, domain 1"/>
    <property type="match status" value="1"/>
</dbReference>
<name>A0A917VTT5_9NOCA</name>
<comment type="caution">
    <text evidence="23">The sequence shown here is derived from an EMBL/GenBank/DDBJ whole genome shotgun (WGS) entry which is preliminary data.</text>
</comment>
<dbReference type="InterPro" id="IPR036922">
    <property type="entry name" value="Rieske_2Fe-2S_sf"/>
</dbReference>
<evidence type="ECO:0000256" key="6">
    <source>
        <dbReference type="ARBA" id="ARBA00022723"/>
    </source>
</evidence>
<keyword evidence="12" id="KW-0443">Lipid metabolism</keyword>
<dbReference type="CDD" id="cd03469">
    <property type="entry name" value="Rieske_RO_Alpha_N"/>
    <property type="match status" value="1"/>
</dbReference>
<dbReference type="AlphaFoldDB" id="A0A917VTT5"/>
<evidence type="ECO:0000256" key="21">
    <source>
        <dbReference type="ARBA" id="ARBA00049548"/>
    </source>
</evidence>
<dbReference type="GO" id="GO:0008203">
    <property type="term" value="P:cholesterol metabolic process"/>
    <property type="evidence" value="ECO:0007669"/>
    <property type="project" value="InterPro"/>
</dbReference>
<dbReference type="SUPFAM" id="SSF55961">
    <property type="entry name" value="Bet v1-like"/>
    <property type="match status" value="1"/>
</dbReference>
<evidence type="ECO:0000256" key="12">
    <source>
        <dbReference type="ARBA" id="ARBA00023098"/>
    </source>
</evidence>
<dbReference type="RefSeq" id="WP_062997569.1">
    <property type="nucleotide sequence ID" value="NZ_BMMH01000005.1"/>
</dbReference>
<evidence type="ECO:0000256" key="15">
    <source>
        <dbReference type="ARBA" id="ARBA00025712"/>
    </source>
</evidence>
<gene>
    <name evidence="23" type="ORF">GCM10011588_29870</name>
</gene>
<evidence type="ECO:0000256" key="5">
    <source>
        <dbReference type="ARBA" id="ARBA00022714"/>
    </source>
</evidence>
<keyword evidence="5" id="KW-0001">2Fe-2S</keyword>